<dbReference type="PANTHER" id="PTHR43133">
    <property type="entry name" value="RNA POLYMERASE ECF-TYPE SIGMA FACTO"/>
    <property type="match status" value="1"/>
</dbReference>
<evidence type="ECO:0000256" key="4">
    <source>
        <dbReference type="ARBA" id="ARBA00023125"/>
    </source>
</evidence>
<evidence type="ECO:0000313" key="10">
    <source>
        <dbReference type="Proteomes" id="UP000198251"/>
    </source>
</evidence>
<dbReference type="InterPro" id="IPR013324">
    <property type="entry name" value="RNA_pol_sigma_r3/r4-like"/>
</dbReference>
<dbReference type="SUPFAM" id="SSF88946">
    <property type="entry name" value="Sigma2 domain of RNA polymerase sigma factors"/>
    <property type="match status" value="1"/>
</dbReference>
<dbReference type="Proteomes" id="UP000198251">
    <property type="component" value="Chromosome I"/>
</dbReference>
<keyword evidence="10" id="KW-1185">Reference proteome</keyword>
<dbReference type="AlphaFoldDB" id="A0A1C5GA33"/>
<dbReference type="InterPro" id="IPR013325">
    <property type="entry name" value="RNA_pol_sigma_r2"/>
</dbReference>
<dbReference type="NCBIfam" id="TIGR02937">
    <property type="entry name" value="sigma70-ECF"/>
    <property type="match status" value="1"/>
</dbReference>
<dbReference type="GO" id="GO:0016987">
    <property type="term" value="F:sigma factor activity"/>
    <property type="evidence" value="ECO:0007669"/>
    <property type="project" value="UniProtKB-KW"/>
</dbReference>
<evidence type="ECO:0000256" key="6">
    <source>
        <dbReference type="SAM" id="MobiDB-lite"/>
    </source>
</evidence>
<dbReference type="GO" id="GO:0006352">
    <property type="term" value="P:DNA-templated transcription initiation"/>
    <property type="evidence" value="ECO:0007669"/>
    <property type="project" value="InterPro"/>
</dbReference>
<dbReference type="GeneID" id="95802796"/>
<evidence type="ECO:0000256" key="5">
    <source>
        <dbReference type="ARBA" id="ARBA00023163"/>
    </source>
</evidence>
<comment type="similarity">
    <text evidence="1">Belongs to the sigma-70 factor family. ECF subfamily.</text>
</comment>
<proteinExistence type="inferred from homology"/>
<keyword evidence="5" id="KW-0804">Transcription</keyword>
<feature type="domain" description="RNA polymerase sigma-70 region 4" evidence="8">
    <location>
        <begin position="133"/>
        <end position="183"/>
    </location>
</feature>
<dbReference type="InterPro" id="IPR007630">
    <property type="entry name" value="RNA_pol_sigma70_r4"/>
</dbReference>
<dbReference type="CDD" id="cd06171">
    <property type="entry name" value="Sigma70_r4"/>
    <property type="match status" value="1"/>
</dbReference>
<dbReference type="GO" id="GO:0003677">
    <property type="term" value="F:DNA binding"/>
    <property type="evidence" value="ECO:0007669"/>
    <property type="project" value="UniProtKB-KW"/>
</dbReference>
<dbReference type="RefSeq" id="WP_089000588.1">
    <property type="nucleotide sequence ID" value="NZ_JBEPBY010000031.1"/>
</dbReference>
<dbReference type="PROSITE" id="PS51257">
    <property type="entry name" value="PROKAR_LIPOPROTEIN"/>
    <property type="match status" value="1"/>
</dbReference>
<reference evidence="9 10" key="1">
    <citation type="submission" date="2016-06" db="EMBL/GenBank/DDBJ databases">
        <authorList>
            <person name="Kjaerup R.B."/>
            <person name="Dalgaard T.S."/>
            <person name="Juul-Madsen H.R."/>
        </authorList>
    </citation>
    <scope>NUCLEOTIDE SEQUENCE [LARGE SCALE GENOMIC DNA]</scope>
    <source>
        <strain evidence="9 10">DSM 43913</strain>
    </source>
</reference>
<keyword evidence="3" id="KW-0731">Sigma factor</keyword>
<feature type="domain" description="RNA polymerase sigma-70 region 2" evidence="7">
    <location>
        <begin position="24"/>
        <end position="91"/>
    </location>
</feature>
<evidence type="ECO:0000259" key="7">
    <source>
        <dbReference type="Pfam" id="PF04542"/>
    </source>
</evidence>
<keyword evidence="2" id="KW-0805">Transcription regulation</keyword>
<protein>
    <submittedName>
        <fullName evidence="9">RNA polymerase sigma factor, sigma-70 family</fullName>
    </submittedName>
</protein>
<dbReference type="InterPro" id="IPR036388">
    <property type="entry name" value="WH-like_DNA-bd_sf"/>
</dbReference>
<organism evidence="9 10">
    <name type="scientific">Micromonospora echinofusca</name>
    <dbReference type="NCBI Taxonomy" id="47858"/>
    <lineage>
        <taxon>Bacteria</taxon>
        <taxon>Bacillati</taxon>
        <taxon>Actinomycetota</taxon>
        <taxon>Actinomycetes</taxon>
        <taxon>Micromonosporales</taxon>
        <taxon>Micromonosporaceae</taxon>
        <taxon>Micromonospora</taxon>
    </lineage>
</organism>
<evidence type="ECO:0000256" key="2">
    <source>
        <dbReference type="ARBA" id="ARBA00023015"/>
    </source>
</evidence>
<evidence type="ECO:0000256" key="3">
    <source>
        <dbReference type="ARBA" id="ARBA00023082"/>
    </source>
</evidence>
<gene>
    <name evidence="9" type="ORF">GA0070610_3012</name>
</gene>
<evidence type="ECO:0000313" key="9">
    <source>
        <dbReference type="EMBL" id="SCG16739.1"/>
    </source>
</evidence>
<dbReference type="EMBL" id="LT607733">
    <property type="protein sequence ID" value="SCG16739.1"/>
    <property type="molecule type" value="Genomic_DNA"/>
</dbReference>
<evidence type="ECO:0000256" key="1">
    <source>
        <dbReference type="ARBA" id="ARBA00010641"/>
    </source>
</evidence>
<dbReference type="PANTHER" id="PTHR43133:SF8">
    <property type="entry name" value="RNA POLYMERASE SIGMA FACTOR HI_1459-RELATED"/>
    <property type="match status" value="1"/>
</dbReference>
<dbReference type="InterPro" id="IPR014284">
    <property type="entry name" value="RNA_pol_sigma-70_dom"/>
</dbReference>
<dbReference type="SUPFAM" id="SSF88659">
    <property type="entry name" value="Sigma3 and sigma4 domains of RNA polymerase sigma factors"/>
    <property type="match status" value="1"/>
</dbReference>
<dbReference type="Gene3D" id="1.10.1740.10">
    <property type="match status" value="1"/>
</dbReference>
<dbReference type="Pfam" id="PF04545">
    <property type="entry name" value="Sigma70_r4"/>
    <property type="match status" value="1"/>
</dbReference>
<keyword evidence="4" id="KW-0238">DNA-binding</keyword>
<dbReference type="InterPro" id="IPR007627">
    <property type="entry name" value="RNA_pol_sigma70_r2"/>
</dbReference>
<feature type="region of interest" description="Disordered" evidence="6">
    <location>
        <begin position="191"/>
        <end position="212"/>
    </location>
</feature>
<evidence type="ECO:0000259" key="8">
    <source>
        <dbReference type="Pfam" id="PF04545"/>
    </source>
</evidence>
<accession>A0A1C5GA33</accession>
<dbReference type="Pfam" id="PF04542">
    <property type="entry name" value="Sigma70_r2"/>
    <property type="match status" value="1"/>
</dbReference>
<dbReference type="InterPro" id="IPR039425">
    <property type="entry name" value="RNA_pol_sigma-70-like"/>
</dbReference>
<dbReference type="Gene3D" id="1.10.10.10">
    <property type="entry name" value="Winged helix-like DNA-binding domain superfamily/Winged helix DNA-binding domain"/>
    <property type="match status" value="1"/>
</dbReference>
<sequence>MSERGTVGLVAAASCGDEGAWGELVRRYTPLVLSVIRSHGLDHVDAADVNQTVWLRAVEQLGRLRESNALPAWLITTTRRECYRLLRLGRRTQPFDPYDDSVGGHVGASLLVDPVTPDEDLLRAERRQALREAFAQLPPRCRELLTLLMAEPPVSYREIGARLGMPVGSVGPTQARCLHKLRNCPALAPFVGAHPGNDGSGGDRDGAVAASR</sequence>
<name>A0A1C5GA33_MICEH</name>